<keyword evidence="1" id="KW-0328">Glycosyltransferase</keyword>
<keyword evidence="6" id="KW-1185">Reference proteome</keyword>
<dbReference type="GO" id="GO:0033072">
    <property type="term" value="P:vancomycin biosynthetic process"/>
    <property type="evidence" value="ECO:0007669"/>
    <property type="project" value="UniProtKB-ARBA"/>
</dbReference>
<protein>
    <submittedName>
        <fullName evidence="5">4'-demethylrebeccamycin synthase</fullName>
        <ecNumber evidence="5">4.3.3.5</ecNumber>
    </submittedName>
</protein>
<dbReference type="PANTHER" id="PTHR21015">
    <property type="entry name" value="UDP-N-ACETYLGLUCOSAMINE--N-ACETYLMURAMYL-(PENTAPEPTIDE) PYROPHOSPHORYL-UNDECAPRENOL N-ACETYLGLUCOSAMINE TRANSFERASE 1"/>
    <property type="match status" value="1"/>
</dbReference>
<evidence type="ECO:0000259" key="3">
    <source>
        <dbReference type="Pfam" id="PF03033"/>
    </source>
</evidence>
<name>A0A1C0U291_9GAMM</name>
<dbReference type="PANTHER" id="PTHR21015:SF22">
    <property type="entry name" value="GLYCOSYLTRANSFERASE"/>
    <property type="match status" value="1"/>
</dbReference>
<dbReference type="Proteomes" id="UP000093476">
    <property type="component" value="Unassembled WGS sequence"/>
</dbReference>
<dbReference type="InterPro" id="IPR004276">
    <property type="entry name" value="GlycoTrans_28_N"/>
</dbReference>
<comment type="caution">
    <text evidence="5">The sequence shown here is derived from an EMBL/GenBank/DDBJ whole genome shotgun (WGS) entry which is preliminary data.</text>
</comment>
<dbReference type="GO" id="GO:0008194">
    <property type="term" value="F:UDP-glycosyltransferase activity"/>
    <property type="evidence" value="ECO:0007669"/>
    <property type="project" value="InterPro"/>
</dbReference>
<dbReference type="InterPro" id="IPR010610">
    <property type="entry name" value="EryCIII-like_C"/>
</dbReference>
<dbReference type="InterPro" id="IPR002213">
    <property type="entry name" value="UDP_glucos_trans"/>
</dbReference>
<dbReference type="GO" id="GO:0005975">
    <property type="term" value="P:carbohydrate metabolic process"/>
    <property type="evidence" value="ECO:0007669"/>
    <property type="project" value="InterPro"/>
</dbReference>
<dbReference type="STRING" id="286156.Ppb6_02700"/>
<dbReference type="Pfam" id="PF06722">
    <property type="entry name" value="EryCIII-like_C"/>
    <property type="match status" value="1"/>
</dbReference>
<dbReference type="EMBL" id="LOMY01000095">
    <property type="protein sequence ID" value="OCQ52070.1"/>
    <property type="molecule type" value="Genomic_DNA"/>
</dbReference>
<evidence type="ECO:0000256" key="2">
    <source>
        <dbReference type="ARBA" id="ARBA00022679"/>
    </source>
</evidence>
<reference evidence="5 6" key="1">
    <citation type="submission" date="2015-12" db="EMBL/GenBank/DDBJ databases">
        <title>Genome comparisons provide insights into the role of secondary metabolites in the pathogenic phase of the Photorhabdus life cycle.</title>
        <authorList>
            <person name="Tobias N.J."/>
            <person name="Mishra B."/>
            <person name="Gupta D.K."/>
            <person name="Thines M."/>
            <person name="Stinear T.P."/>
            <person name="Bode H.B."/>
        </authorList>
    </citation>
    <scope>NUCLEOTIDE SEQUENCE [LARGE SCALE GENOMIC DNA]</scope>
    <source>
        <strain evidence="5 6">PB68.1</strain>
    </source>
</reference>
<dbReference type="RefSeq" id="WP_083195636.1">
    <property type="nucleotide sequence ID" value="NZ_CAWMQZ010000095.1"/>
</dbReference>
<sequence>MACIVIAAIASPGHFYPMLKVAQSLISQGHQITLFTGAVFRQQVEAINAQFVAFDERIDYDYRHFVQHFPLRAQLPPGNLQLALSLKHIFAEPIPFLSQQLQQIIREQQAELVITENYFFSILPLLQEERICRLPVIILGLGPLSYSSKDTVLFGPRIPPVLIPPELTHEQLVDEKTRQLIAEVQTYFDDALIQSGCSALTRPFNDAIILGADRFLQLSTLAFEYEREELPDTVHFIGPILDSTPITEAPHLWEDDDPRPLVIVTQGTISNSDLNQLLLPTLRALATLPVRVLATTGGRAVETLNEVIPENACVKDFISFERWLPKAELLISNGGYGTINYALSHGVPLLIADAGESKQETAFRVILAGCGISLNTAYPTETALRQSVEKILNTNLFKQRAKIVQQDYARHNALAEISKHVEQLILERSRIN</sequence>
<dbReference type="Pfam" id="PF03033">
    <property type="entry name" value="Glyco_transf_28"/>
    <property type="match status" value="1"/>
</dbReference>
<dbReference type="GO" id="GO:0016758">
    <property type="term" value="F:hexosyltransferase activity"/>
    <property type="evidence" value="ECO:0007669"/>
    <property type="project" value="InterPro"/>
</dbReference>
<evidence type="ECO:0000313" key="5">
    <source>
        <dbReference type="EMBL" id="OCQ52070.1"/>
    </source>
</evidence>
<feature type="domain" description="Erythromycin biosynthesis protein CIII-like C-terminal" evidence="4">
    <location>
        <begin position="282"/>
        <end position="424"/>
    </location>
</feature>
<dbReference type="EC" id="4.3.3.5" evidence="5"/>
<gene>
    <name evidence="5" type="primary">rebG_3</name>
    <name evidence="5" type="ORF">Ppb6_02700</name>
</gene>
<dbReference type="SUPFAM" id="SSF53756">
    <property type="entry name" value="UDP-Glycosyltransferase/glycogen phosphorylase"/>
    <property type="match status" value="1"/>
</dbReference>
<organism evidence="5 6">
    <name type="scientific">Photorhabdus australis subsp. thailandensis</name>
    <dbReference type="NCBI Taxonomy" id="2805096"/>
    <lineage>
        <taxon>Bacteria</taxon>
        <taxon>Pseudomonadati</taxon>
        <taxon>Pseudomonadota</taxon>
        <taxon>Gammaproteobacteria</taxon>
        <taxon>Enterobacterales</taxon>
        <taxon>Morganellaceae</taxon>
        <taxon>Photorhabdus</taxon>
    </lineage>
</organism>
<keyword evidence="5" id="KW-0456">Lyase</keyword>
<proteinExistence type="predicted"/>
<evidence type="ECO:0000259" key="4">
    <source>
        <dbReference type="Pfam" id="PF06722"/>
    </source>
</evidence>
<evidence type="ECO:0000313" key="6">
    <source>
        <dbReference type="Proteomes" id="UP000093476"/>
    </source>
</evidence>
<dbReference type="Gene3D" id="3.40.50.2000">
    <property type="entry name" value="Glycogen Phosphorylase B"/>
    <property type="match status" value="2"/>
</dbReference>
<dbReference type="CDD" id="cd03784">
    <property type="entry name" value="GT1_Gtf-like"/>
    <property type="match status" value="1"/>
</dbReference>
<dbReference type="PATRIC" id="fig|286156.4.peg.3057"/>
<feature type="domain" description="Glycosyltransferase family 28 N-terminal" evidence="3">
    <location>
        <begin position="4"/>
        <end position="121"/>
    </location>
</feature>
<accession>A0A1C0U291</accession>
<dbReference type="AlphaFoldDB" id="A0A1C0U291"/>
<keyword evidence="2" id="KW-0808">Transferase</keyword>
<evidence type="ECO:0000256" key="1">
    <source>
        <dbReference type="ARBA" id="ARBA00022676"/>
    </source>
</evidence>
<dbReference type="GO" id="GO:0016829">
    <property type="term" value="F:lyase activity"/>
    <property type="evidence" value="ECO:0007669"/>
    <property type="project" value="UniProtKB-KW"/>
</dbReference>